<proteinExistence type="predicted"/>
<organism evidence="1 2">
    <name type="scientific">Maribellus luteus</name>
    <dbReference type="NCBI Taxonomy" id="2305463"/>
    <lineage>
        <taxon>Bacteria</taxon>
        <taxon>Pseudomonadati</taxon>
        <taxon>Bacteroidota</taxon>
        <taxon>Bacteroidia</taxon>
        <taxon>Marinilabiliales</taxon>
        <taxon>Prolixibacteraceae</taxon>
        <taxon>Maribellus</taxon>
    </lineage>
</organism>
<keyword evidence="2" id="KW-1185">Reference proteome</keyword>
<dbReference type="OrthoDB" id="8857574at2"/>
<dbReference type="RefSeq" id="WP_119439343.1">
    <property type="nucleotide sequence ID" value="NZ_QWGR01000013.1"/>
</dbReference>
<gene>
    <name evidence="1" type="ORF">D1614_17830</name>
</gene>
<reference evidence="1 2" key="1">
    <citation type="submission" date="2018-08" db="EMBL/GenBank/DDBJ databases">
        <title>Pallidiluteibacterium maritimus gen. nov., sp. nov., isolated from coastal sediment.</title>
        <authorList>
            <person name="Zhou L.Y."/>
        </authorList>
    </citation>
    <scope>NUCLEOTIDE SEQUENCE [LARGE SCALE GENOMIC DNA]</scope>
    <source>
        <strain evidence="1 2">XSD2</strain>
    </source>
</reference>
<dbReference type="Proteomes" id="UP000265926">
    <property type="component" value="Unassembled WGS sequence"/>
</dbReference>
<evidence type="ECO:0000313" key="1">
    <source>
        <dbReference type="EMBL" id="RIJ46535.1"/>
    </source>
</evidence>
<dbReference type="AlphaFoldDB" id="A0A399SWK2"/>
<name>A0A399SWK2_9BACT</name>
<sequence>MQTRKHTAWKKNRKFGDVMGGRKRLKLADNVFNRQHNLTAPTDDEEKPIFIVDNPSRDFYFPVTVDEVKKVLEQLPKEHIDHLTHIWFQKIKKSDYLNGKTFQGLFICGSGVYLIVLHPFPTDNKMRFGKTKPLKKILNFYKNYTVELHEDNDSWFLQWTEETIKKYYMNNLLLHEIGHSIDSFYKRYWSKATEQKKENWADNYVAVWADQIREIYEPNEKNVL</sequence>
<accession>A0A399SWK2</accession>
<comment type="caution">
    <text evidence="1">The sequence shown here is derived from an EMBL/GenBank/DDBJ whole genome shotgun (WGS) entry which is preliminary data.</text>
</comment>
<protein>
    <submittedName>
        <fullName evidence="1">Uncharacterized protein</fullName>
    </submittedName>
</protein>
<evidence type="ECO:0000313" key="2">
    <source>
        <dbReference type="Proteomes" id="UP000265926"/>
    </source>
</evidence>
<dbReference type="EMBL" id="QWGR01000013">
    <property type="protein sequence ID" value="RIJ46535.1"/>
    <property type="molecule type" value="Genomic_DNA"/>
</dbReference>